<keyword evidence="2" id="KW-1185">Reference proteome</keyword>
<name>A0ABP0U7I7_9BRYO</name>
<sequence>MQRAPDAKPKPNLVSFTQYGGSSTIIRCTCLRTLAAVRLVATFAPSPTSTPSWSDAYLHSLAGAFGWQAAAAAL</sequence>
<gene>
    <name evidence="1" type="ORF">CSSPTR1EN2_LOCUS12288</name>
</gene>
<evidence type="ECO:0000313" key="1">
    <source>
        <dbReference type="EMBL" id="CAK9214551.1"/>
    </source>
</evidence>
<dbReference type="Proteomes" id="UP001497512">
    <property type="component" value="Chromosome 2"/>
</dbReference>
<reference evidence="1" key="1">
    <citation type="submission" date="2024-02" db="EMBL/GenBank/DDBJ databases">
        <authorList>
            <consortium name="ELIXIR-Norway"/>
            <consortium name="Elixir Norway"/>
        </authorList>
    </citation>
    <scope>NUCLEOTIDE SEQUENCE</scope>
</reference>
<evidence type="ECO:0000313" key="2">
    <source>
        <dbReference type="Proteomes" id="UP001497512"/>
    </source>
</evidence>
<protein>
    <submittedName>
        <fullName evidence="1">Uncharacterized protein</fullName>
    </submittedName>
</protein>
<organism evidence="1 2">
    <name type="scientific">Sphagnum troendelagicum</name>
    <dbReference type="NCBI Taxonomy" id="128251"/>
    <lineage>
        <taxon>Eukaryota</taxon>
        <taxon>Viridiplantae</taxon>
        <taxon>Streptophyta</taxon>
        <taxon>Embryophyta</taxon>
        <taxon>Bryophyta</taxon>
        <taxon>Sphagnophytina</taxon>
        <taxon>Sphagnopsida</taxon>
        <taxon>Sphagnales</taxon>
        <taxon>Sphagnaceae</taxon>
        <taxon>Sphagnum</taxon>
    </lineage>
</organism>
<proteinExistence type="predicted"/>
<dbReference type="EMBL" id="OZ019894">
    <property type="protein sequence ID" value="CAK9214551.1"/>
    <property type="molecule type" value="Genomic_DNA"/>
</dbReference>
<accession>A0ABP0U7I7</accession>